<dbReference type="GO" id="GO:0051879">
    <property type="term" value="F:Hsp90 protein binding"/>
    <property type="evidence" value="ECO:0007669"/>
    <property type="project" value="TreeGrafter"/>
</dbReference>
<accession>A0AAW2HM76</accession>
<keyword evidence="1" id="KW-0677">Repeat</keyword>
<dbReference type="PANTHER" id="PTHR22904">
    <property type="entry name" value="TPR REPEAT CONTAINING PROTEIN"/>
    <property type="match status" value="1"/>
</dbReference>
<reference evidence="4" key="1">
    <citation type="journal article" date="2024" name="Gigascience">
        <title>Chromosome-level genome of the poultry shaft louse Menopon gallinae provides insight into the host-switching and adaptive evolution of parasitic lice.</title>
        <authorList>
            <person name="Xu Y."/>
            <person name="Ma L."/>
            <person name="Liu S."/>
            <person name="Liang Y."/>
            <person name="Liu Q."/>
            <person name="He Z."/>
            <person name="Tian L."/>
            <person name="Duan Y."/>
            <person name="Cai W."/>
            <person name="Li H."/>
            <person name="Song F."/>
        </authorList>
    </citation>
    <scope>NUCLEOTIDE SEQUENCE</scope>
    <source>
        <strain evidence="4">Cailab_2023a</strain>
    </source>
</reference>
<evidence type="ECO:0000256" key="1">
    <source>
        <dbReference type="ARBA" id="ARBA00022737"/>
    </source>
</evidence>
<feature type="compositionally biased region" description="Basic and acidic residues" evidence="3">
    <location>
        <begin position="196"/>
        <end position="211"/>
    </location>
</feature>
<keyword evidence="2" id="KW-0802">TPR repeat</keyword>
<dbReference type="SUPFAM" id="SSF48452">
    <property type="entry name" value="TPR-like"/>
    <property type="match status" value="1"/>
</dbReference>
<dbReference type="AlphaFoldDB" id="A0AAW2HM76"/>
<name>A0AAW2HM76_9NEOP</name>
<evidence type="ECO:0000256" key="3">
    <source>
        <dbReference type="SAM" id="MobiDB-lite"/>
    </source>
</evidence>
<dbReference type="Gene3D" id="1.25.40.10">
    <property type="entry name" value="Tetratricopeptide repeat domain"/>
    <property type="match status" value="1"/>
</dbReference>
<dbReference type="EMBL" id="JARGDH010000004">
    <property type="protein sequence ID" value="KAL0270756.1"/>
    <property type="molecule type" value="Genomic_DNA"/>
</dbReference>
<protein>
    <submittedName>
        <fullName evidence="4">Uncharacterized protein</fullName>
    </submittedName>
</protein>
<gene>
    <name evidence="4" type="ORF">PYX00_008052</name>
</gene>
<sequence>MSLDRSLDELGSRACILATFGRHREAIELINATLWRYPDDKRLYNNRCCSYIQSRDFESALADATYLTENFPDFAKGHVRKGEVLTLMRRYAEAEREYRTALNLVDDQDVHVRYLQVQLLQIINSGFDQFSAWKALCETGSVQQSLRLLKTPYRNYEHVVNSNLYGEAYFKKIEEGSTHSEDDSADQLPEMMEKLEVNRGEERPQRAEKENLVGGKKKFPAKQDKSKKIIRRNKKKVLFLKSEEKSENILTVRNK</sequence>
<evidence type="ECO:0000313" key="4">
    <source>
        <dbReference type="EMBL" id="KAL0270756.1"/>
    </source>
</evidence>
<dbReference type="InterPro" id="IPR011990">
    <property type="entry name" value="TPR-like_helical_dom_sf"/>
</dbReference>
<feature type="region of interest" description="Disordered" evidence="3">
    <location>
        <begin position="196"/>
        <end position="227"/>
    </location>
</feature>
<evidence type="ECO:0000256" key="2">
    <source>
        <dbReference type="ARBA" id="ARBA00022803"/>
    </source>
</evidence>
<proteinExistence type="predicted"/>
<organism evidence="4">
    <name type="scientific">Menopon gallinae</name>
    <name type="common">poultry shaft louse</name>
    <dbReference type="NCBI Taxonomy" id="328185"/>
    <lineage>
        <taxon>Eukaryota</taxon>
        <taxon>Metazoa</taxon>
        <taxon>Ecdysozoa</taxon>
        <taxon>Arthropoda</taxon>
        <taxon>Hexapoda</taxon>
        <taxon>Insecta</taxon>
        <taxon>Pterygota</taxon>
        <taxon>Neoptera</taxon>
        <taxon>Paraneoptera</taxon>
        <taxon>Psocodea</taxon>
        <taxon>Troctomorpha</taxon>
        <taxon>Phthiraptera</taxon>
        <taxon>Amblycera</taxon>
        <taxon>Menoponidae</taxon>
        <taxon>Menopon</taxon>
    </lineage>
</organism>
<dbReference type="PANTHER" id="PTHR22904:SF523">
    <property type="entry name" value="STRESS-INDUCED-PHOSPHOPROTEIN 1"/>
    <property type="match status" value="1"/>
</dbReference>
<comment type="caution">
    <text evidence="4">The sequence shown here is derived from an EMBL/GenBank/DDBJ whole genome shotgun (WGS) entry which is preliminary data.</text>
</comment>